<sequence>MSLSRVLSLTLFAAAALASPVLNSPSRVLRRDPPSPSTYPLGDACDHEWQYLNFNPDDDTDKAHLQTLHDVICVGEMRAISSYGQSSAERALAPYKRYFPESDEEDDFQTNVKDVLGLIAGTSSTDGAIGTVVGTFVIDNLGELHIPLWSLLFLFKSPLIRPADFAANDPDEADCTDEGSLAYTLTDQLDNREKIHFCDPSWTRGSAADVDCGSLDPFPSTKMDSFSRIALHEMTHYSSVGPQTSLAQQIVDTNNADGEKAYDPPRVHGLLDPEQDDNPAVTEINADSYAWMSLDAWISRKCAADPSGDNWASFFTQDPPAYEHAD</sequence>
<accession>A0A8H3IVK0</accession>
<evidence type="ECO:0000313" key="3">
    <source>
        <dbReference type="Proteomes" id="UP000664521"/>
    </source>
</evidence>
<keyword evidence="1" id="KW-0732">Signal</keyword>
<feature type="chain" id="PRO_5034142314" description="Lysine-specific metallo-endopeptidase domain-containing protein" evidence="1">
    <location>
        <begin position="19"/>
        <end position="326"/>
    </location>
</feature>
<dbReference type="OrthoDB" id="2119228at2759"/>
<dbReference type="AlphaFoldDB" id="A0A8H3IVK0"/>
<feature type="signal peptide" evidence="1">
    <location>
        <begin position="1"/>
        <end position="18"/>
    </location>
</feature>
<gene>
    <name evidence="2" type="ORF">HETSPECPRED_009165</name>
</gene>
<protein>
    <recommendedName>
        <fullName evidence="4">Lysine-specific metallo-endopeptidase domain-containing protein</fullName>
    </recommendedName>
</protein>
<dbReference type="Proteomes" id="UP000664521">
    <property type="component" value="Unassembled WGS sequence"/>
</dbReference>
<comment type="caution">
    <text evidence="2">The sequence shown here is derived from an EMBL/GenBank/DDBJ whole genome shotgun (WGS) entry which is preliminary data.</text>
</comment>
<dbReference type="SUPFAM" id="SSF55486">
    <property type="entry name" value="Metalloproteases ('zincins'), catalytic domain"/>
    <property type="match status" value="1"/>
</dbReference>
<organism evidence="2 3">
    <name type="scientific">Heterodermia speciosa</name>
    <dbReference type="NCBI Taxonomy" id="116794"/>
    <lineage>
        <taxon>Eukaryota</taxon>
        <taxon>Fungi</taxon>
        <taxon>Dikarya</taxon>
        <taxon>Ascomycota</taxon>
        <taxon>Pezizomycotina</taxon>
        <taxon>Lecanoromycetes</taxon>
        <taxon>OSLEUM clade</taxon>
        <taxon>Lecanoromycetidae</taxon>
        <taxon>Caliciales</taxon>
        <taxon>Physciaceae</taxon>
        <taxon>Heterodermia</taxon>
    </lineage>
</organism>
<name>A0A8H3IVK0_9LECA</name>
<dbReference type="InterPro" id="IPR024079">
    <property type="entry name" value="MetalloPept_cat_dom_sf"/>
</dbReference>
<reference evidence="2" key="1">
    <citation type="submission" date="2021-03" db="EMBL/GenBank/DDBJ databases">
        <authorList>
            <person name="Tagirdzhanova G."/>
        </authorList>
    </citation>
    <scope>NUCLEOTIDE SEQUENCE</scope>
</reference>
<evidence type="ECO:0008006" key="4">
    <source>
        <dbReference type="Google" id="ProtNLM"/>
    </source>
</evidence>
<evidence type="ECO:0000256" key="1">
    <source>
        <dbReference type="SAM" id="SignalP"/>
    </source>
</evidence>
<dbReference type="EMBL" id="CAJPDS010000073">
    <property type="protein sequence ID" value="CAF9934268.1"/>
    <property type="molecule type" value="Genomic_DNA"/>
</dbReference>
<dbReference type="GO" id="GO:0008237">
    <property type="term" value="F:metallopeptidase activity"/>
    <property type="evidence" value="ECO:0007669"/>
    <property type="project" value="InterPro"/>
</dbReference>
<dbReference type="Gene3D" id="3.40.390.10">
    <property type="entry name" value="Collagenase (Catalytic Domain)"/>
    <property type="match status" value="1"/>
</dbReference>
<proteinExistence type="predicted"/>
<keyword evidence="3" id="KW-1185">Reference proteome</keyword>
<evidence type="ECO:0000313" key="2">
    <source>
        <dbReference type="EMBL" id="CAF9934268.1"/>
    </source>
</evidence>